<evidence type="ECO:0000313" key="3">
    <source>
        <dbReference type="Proteomes" id="UP000013165"/>
    </source>
</evidence>
<dbReference type="Proteomes" id="UP000013165">
    <property type="component" value="Unassembled WGS sequence"/>
</dbReference>
<keyword evidence="3" id="KW-1185">Reference proteome</keyword>
<dbReference type="Pfam" id="PF12697">
    <property type="entry name" value="Abhydrolase_6"/>
    <property type="match status" value="1"/>
</dbReference>
<evidence type="ECO:0000313" key="2">
    <source>
        <dbReference type="EMBL" id="ENO15055.1"/>
    </source>
</evidence>
<dbReference type="STRING" id="626887.J057_06891"/>
<evidence type="ECO:0000259" key="1">
    <source>
        <dbReference type="Pfam" id="PF12697"/>
    </source>
</evidence>
<dbReference type="GO" id="GO:0047372">
    <property type="term" value="F:monoacylglycerol lipase activity"/>
    <property type="evidence" value="ECO:0007669"/>
    <property type="project" value="TreeGrafter"/>
</dbReference>
<dbReference type="AlphaFoldDB" id="N6VXQ3"/>
<feature type="domain" description="AB hydrolase-1" evidence="1">
    <location>
        <begin position="59"/>
        <end position="290"/>
    </location>
</feature>
<dbReference type="HOGENOM" id="CLU_020336_13_9_6"/>
<dbReference type="OrthoDB" id="9780765at2"/>
<proteinExistence type="predicted"/>
<dbReference type="InterPro" id="IPR050266">
    <property type="entry name" value="AB_hydrolase_sf"/>
</dbReference>
<dbReference type="EMBL" id="APLQ01000011">
    <property type="protein sequence ID" value="ENO15055.1"/>
    <property type="molecule type" value="Genomic_DNA"/>
</dbReference>
<dbReference type="Gene3D" id="3.40.50.1820">
    <property type="entry name" value="alpha/beta hydrolase"/>
    <property type="match status" value="1"/>
</dbReference>
<dbReference type="PANTHER" id="PTHR43798">
    <property type="entry name" value="MONOACYLGLYCEROL LIPASE"/>
    <property type="match status" value="1"/>
</dbReference>
<dbReference type="SUPFAM" id="SSF53474">
    <property type="entry name" value="alpha/beta-Hydrolases"/>
    <property type="match status" value="1"/>
</dbReference>
<dbReference type="PRINTS" id="PR00111">
    <property type="entry name" value="ABHYDROLASE"/>
</dbReference>
<dbReference type="RefSeq" id="WP_004579351.1">
    <property type="nucleotide sequence ID" value="NZ_AP028878.1"/>
</dbReference>
<protein>
    <submittedName>
        <fullName evidence="2">Alpha/beta hydrolase</fullName>
    </submittedName>
</protein>
<gene>
    <name evidence="2" type="ORF">J057_06891</name>
</gene>
<dbReference type="GO" id="GO:0046464">
    <property type="term" value="P:acylglycerol catabolic process"/>
    <property type="evidence" value="ECO:0007669"/>
    <property type="project" value="TreeGrafter"/>
</dbReference>
<dbReference type="InterPro" id="IPR000073">
    <property type="entry name" value="AB_hydrolase_1"/>
</dbReference>
<name>N6VXQ3_9GAMM</name>
<accession>N6VXQ3</accession>
<sequence>MSAATPIVTTVQNRLPNPWPVARTGHRWLQRARRHSVMVDEHRIVWLERGRRQSHKPSVVLLHGLAAMKENWSAWLPLFTKDQHVVAVDIPGFGESDYRVGASYRYRDQAERMVQWLGAAGLGQVHLVGSSMGAAVATLMAGRMGERAVSLTVMNSAGIPAHERVDLNRPPVFDSSILIPEDWSGVYRMFNNVGSGKPTLSGMAMTGLLGVDLLRRAGQNRHVFSDMVADPYAPTTALTKDMAPLLVIWGDRDQITPPSCVDFYRKTTPHAEVHMMRGIGHLPMLENPRRSFGILRDFIGRHSSR</sequence>
<dbReference type="eggNOG" id="COG1073">
    <property type="taxonomic scope" value="Bacteria"/>
</dbReference>
<dbReference type="InterPro" id="IPR029058">
    <property type="entry name" value="AB_hydrolase_fold"/>
</dbReference>
<keyword evidence="2" id="KW-0378">Hydrolase</keyword>
<dbReference type="PATRIC" id="fig|626887.3.peg.1366"/>
<organism evidence="2 3">
    <name type="scientific">Marinobacter nanhaiticus D15-8W</name>
    <dbReference type="NCBI Taxonomy" id="626887"/>
    <lineage>
        <taxon>Bacteria</taxon>
        <taxon>Pseudomonadati</taxon>
        <taxon>Pseudomonadota</taxon>
        <taxon>Gammaproteobacteria</taxon>
        <taxon>Pseudomonadales</taxon>
        <taxon>Marinobacteraceae</taxon>
        <taxon>Marinobacter</taxon>
    </lineage>
</organism>
<dbReference type="PANTHER" id="PTHR43798:SF5">
    <property type="entry name" value="MONOACYLGLYCEROL LIPASE ABHD6"/>
    <property type="match status" value="1"/>
</dbReference>
<reference evidence="2 3" key="1">
    <citation type="journal article" date="2013" name="Genome Announc.">
        <title>Genome Sequence of the Polycyclic Aromatic Hydrocarbon-Degrading Bacterium Strain Marinobacter nanhaiticus D15-8WT.</title>
        <authorList>
            <person name="Cui Z."/>
            <person name="Gao W."/>
            <person name="Li Q."/>
            <person name="Xu G."/>
            <person name="Zheng L."/>
        </authorList>
    </citation>
    <scope>NUCLEOTIDE SEQUENCE [LARGE SCALE GENOMIC DNA]</scope>
    <source>
        <strain evidence="2 3">D15-8W</strain>
    </source>
</reference>
<comment type="caution">
    <text evidence="2">The sequence shown here is derived from an EMBL/GenBank/DDBJ whole genome shotgun (WGS) entry which is preliminary data.</text>
</comment>
<dbReference type="GO" id="GO:0016020">
    <property type="term" value="C:membrane"/>
    <property type="evidence" value="ECO:0007669"/>
    <property type="project" value="TreeGrafter"/>
</dbReference>